<proteinExistence type="predicted"/>
<name>A0AAE3JC93_9FIRM</name>
<sequence>MYDLKFNPENYQIKRCELDGREVIYRAFENIVYCANPVSAVQKLNLYVPEVYYQGESINGYQLHTAPIFAPNTVGGYMEGPAMQVGEDYFGHKPNTAFEALYHGYVVMCAGIRGRNTGRKSNEFFVGGTNDEKSTKEGMLTGRAPALIVDMKAAIRYLRWNKDLVPGDVEKIITNGTSAGGALSALAGATGNAKEYEPYLKAIGAAKARDDIFAASCYCPIHNLENADAAYEWLFEKETTCHRIKFEKTPQGVKKIAILDELDEEQKLLSKKLKAAFPSYVNQLQLQDETGNKLTSDENGEGSFKDYVMNFVLKSATKEKKTLDSQTRLQKLAVPGSEIEKQDYITFQGEEAVAIDMDSYVAKITRMKPVPAFDSLTLECCENEEFGDENVFARHFTEFSMKHSKVKAEMADEEKIKLLNPIPFIENGNCDVAKNWRIRHGAFDRDTSLAIPVILATLLQNKGYQVDFCLPWGLPHSGDYDLKDLFEWIDCLAKNQKSEK</sequence>
<dbReference type="AlphaFoldDB" id="A0AAE3JC93"/>
<comment type="caution">
    <text evidence="2">The sequence shown here is derived from an EMBL/GenBank/DDBJ whole genome shotgun (WGS) entry which is preliminary data.</text>
</comment>
<dbReference type="SUPFAM" id="SSF53474">
    <property type="entry name" value="alpha/beta-Hydrolases"/>
    <property type="match status" value="1"/>
</dbReference>
<dbReference type="GO" id="GO:0016787">
    <property type="term" value="F:hydrolase activity"/>
    <property type="evidence" value="ECO:0007669"/>
    <property type="project" value="UniProtKB-KW"/>
</dbReference>
<evidence type="ECO:0000259" key="1">
    <source>
        <dbReference type="Pfam" id="PF20434"/>
    </source>
</evidence>
<protein>
    <submittedName>
        <fullName evidence="2">Alpha/beta hydrolase</fullName>
    </submittedName>
</protein>
<dbReference type="InterPro" id="IPR029058">
    <property type="entry name" value="AB_hydrolase_fold"/>
</dbReference>
<dbReference type="InterPro" id="IPR049492">
    <property type="entry name" value="BD-FAE-like_dom"/>
</dbReference>
<accession>A0AAE3JC93</accession>
<evidence type="ECO:0000313" key="3">
    <source>
        <dbReference type="Proteomes" id="UP001198200"/>
    </source>
</evidence>
<dbReference type="Proteomes" id="UP001198200">
    <property type="component" value="Unassembled WGS sequence"/>
</dbReference>
<dbReference type="Pfam" id="PF20434">
    <property type="entry name" value="BD-FAE"/>
    <property type="match status" value="1"/>
</dbReference>
<dbReference type="Gene3D" id="3.40.50.1820">
    <property type="entry name" value="alpha/beta hydrolase"/>
    <property type="match status" value="1"/>
</dbReference>
<reference evidence="2 3" key="1">
    <citation type="submission" date="2021-10" db="EMBL/GenBank/DDBJ databases">
        <title>Anaerobic single-cell dispensing facilitates the cultivation of human gut bacteria.</title>
        <authorList>
            <person name="Afrizal A."/>
        </authorList>
    </citation>
    <scope>NUCLEOTIDE SEQUENCE [LARGE SCALE GENOMIC DNA]</scope>
    <source>
        <strain evidence="2 3">CLA-AA-H224</strain>
    </source>
</reference>
<dbReference type="NCBIfam" id="NF041556">
    <property type="entry name" value="tannase_B"/>
    <property type="match status" value="1"/>
</dbReference>
<organism evidence="2 3">
    <name type="scientific">Anthropogastromicrobium aceti</name>
    <dbReference type="NCBI Taxonomy" id="2981768"/>
    <lineage>
        <taxon>Bacteria</taxon>
        <taxon>Bacillati</taxon>
        <taxon>Bacillota</taxon>
        <taxon>Clostridia</taxon>
        <taxon>Lachnospirales</taxon>
        <taxon>Lachnospiraceae</taxon>
        <taxon>Anthropogastromicrobium</taxon>
    </lineage>
</organism>
<dbReference type="InterPro" id="IPR048124">
    <property type="entry name" value="Tannase_B"/>
</dbReference>
<dbReference type="RefSeq" id="WP_308731717.1">
    <property type="nucleotide sequence ID" value="NZ_JAJEQN010000017.1"/>
</dbReference>
<keyword evidence="3" id="KW-1185">Reference proteome</keyword>
<dbReference type="EMBL" id="JAJEQN010000017">
    <property type="protein sequence ID" value="MCC2221621.1"/>
    <property type="molecule type" value="Genomic_DNA"/>
</dbReference>
<feature type="domain" description="BD-FAE-like" evidence="1">
    <location>
        <begin position="143"/>
        <end position="204"/>
    </location>
</feature>
<gene>
    <name evidence="2" type="ORF">LKD48_08235</name>
</gene>
<evidence type="ECO:0000313" key="2">
    <source>
        <dbReference type="EMBL" id="MCC2221621.1"/>
    </source>
</evidence>
<keyword evidence="2" id="KW-0378">Hydrolase</keyword>